<evidence type="ECO:0000256" key="1">
    <source>
        <dbReference type="ARBA" id="ARBA00022603"/>
    </source>
</evidence>
<feature type="region of interest" description="Disordered" evidence="4">
    <location>
        <begin position="132"/>
        <end position="160"/>
    </location>
</feature>
<keyword evidence="2" id="KW-0808">Transferase</keyword>
<dbReference type="SUPFAM" id="SSF53335">
    <property type="entry name" value="S-adenosyl-L-methionine-dependent methyltransferases"/>
    <property type="match status" value="1"/>
</dbReference>
<reference evidence="6" key="1">
    <citation type="submission" date="2021-01" db="EMBL/GenBank/DDBJ databases">
        <authorList>
            <person name="Corre E."/>
            <person name="Pelletier E."/>
            <person name="Niang G."/>
            <person name="Scheremetjew M."/>
            <person name="Finn R."/>
            <person name="Kale V."/>
            <person name="Holt S."/>
            <person name="Cochrane G."/>
            <person name="Meng A."/>
            <person name="Brown T."/>
            <person name="Cohen L."/>
        </authorList>
    </citation>
    <scope>NUCLEOTIDE SEQUENCE</scope>
    <source>
        <strain evidence="6">Ras09</strain>
    </source>
</reference>
<dbReference type="GO" id="GO:0030488">
    <property type="term" value="P:tRNA methylation"/>
    <property type="evidence" value="ECO:0007669"/>
    <property type="project" value="TreeGrafter"/>
</dbReference>
<dbReference type="InterPro" id="IPR029063">
    <property type="entry name" value="SAM-dependent_MTases_sf"/>
</dbReference>
<evidence type="ECO:0000256" key="3">
    <source>
        <dbReference type="ARBA" id="ARBA00022691"/>
    </source>
</evidence>
<keyword evidence="1" id="KW-0489">Methyltransferase</keyword>
<evidence type="ECO:0000259" key="5">
    <source>
        <dbReference type="Pfam" id="PF01728"/>
    </source>
</evidence>
<dbReference type="AlphaFoldDB" id="A0A7S3CMU0"/>
<organism evidence="6">
    <name type="scientific">Strombidium rassoulzadegani</name>
    <dbReference type="NCBI Taxonomy" id="1082188"/>
    <lineage>
        <taxon>Eukaryota</taxon>
        <taxon>Sar</taxon>
        <taxon>Alveolata</taxon>
        <taxon>Ciliophora</taxon>
        <taxon>Intramacronucleata</taxon>
        <taxon>Spirotrichea</taxon>
        <taxon>Oligotrichia</taxon>
        <taxon>Strombidiidae</taxon>
        <taxon>Strombidium</taxon>
    </lineage>
</organism>
<evidence type="ECO:0000256" key="2">
    <source>
        <dbReference type="ARBA" id="ARBA00022679"/>
    </source>
</evidence>
<dbReference type="GO" id="GO:0005737">
    <property type="term" value="C:cytoplasm"/>
    <property type="evidence" value="ECO:0007669"/>
    <property type="project" value="TreeGrafter"/>
</dbReference>
<proteinExistence type="predicted"/>
<evidence type="ECO:0000256" key="4">
    <source>
        <dbReference type="SAM" id="MobiDB-lite"/>
    </source>
</evidence>
<protein>
    <recommendedName>
        <fullName evidence="5">Ribosomal RNA methyltransferase FtsJ domain-containing protein</fullName>
    </recommendedName>
</protein>
<dbReference type="Gene3D" id="3.40.50.150">
    <property type="entry name" value="Vaccinia Virus protein VP39"/>
    <property type="match status" value="1"/>
</dbReference>
<dbReference type="InterPro" id="IPR050082">
    <property type="entry name" value="RNA_methyltr_RlmE"/>
</dbReference>
<evidence type="ECO:0000313" key="6">
    <source>
        <dbReference type="EMBL" id="CAE0232586.1"/>
    </source>
</evidence>
<dbReference type="GO" id="GO:0008175">
    <property type="term" value="F:tRNA methyltransferase activity"/>
    <property type="evidence" value="ECO:0007669"/>
    <property type="project" value="TreeGrafter"/>
</dbReference>
<dbReference type="GO" id="GO:0002181">
    <property type="term" value="P:cytoplasmic translation"/>
    <property type="evidence" value="ECO:0007669"/>
    <property type="project" value="TreeGrafter"/>
</dbReference>
<feature type="domain" description="Ribosomal RNA methyltransferase FtsJ" evidence="5">
    <location>
        <begin position="2"/>
        <end position="111"/>
    </location>
</feature>
<dbReference type="Pfam" id="PF01728">
    <property type="entry name" value="FtsJ"/>
    <property type="match status" value="1"/>
</dbReference>
<sequence length="160" mass="17539">MGDITTVETAQKVLDIFKGEKAELIICDGAPDVTGFHEIDQYMQAQLLQAALTITQSILREGGTFIAKFFRGADLSYLDVMMKQLFKDVYVVKPESSRVSSAEAFVVGLKFRQGMNLSSVLSGSMKGLKQSLQASGAEVNEGQEEQEKEGEGEEEDVLTF</sequence>
<dbReference type="InterPro" id="IPR002877">
    <property type="entry name" value="RNA_MeTrfase_FtsJ_dom"/>
</dbReference>
<dbReference type="PANTHER" id="PTHR10920">
    <property type="entry name" value="RIBOSOMAL RNA METHYLTRANSFERASE"/>
    <property type="match status" value="1"/>
</dbReference>
<keyword evidence="3" id="KW-0949">S-adenosyl-L-methionine</keyword>
<gene>
    <name evidence="6" type="ORF">SRAS04492_LOCUS4384</name>
</gene>
<name>A0A7S3CMU0_9SPIT</name>
<feature type="compositionally biased region" description="Acidic residues" evidence="4">
    <location>
        <begin position="141"/>
        <end position="160"/>
    </location>
</feature>
<dbReference type="PANTHER" id="PTHR10920:SF12">
    <property type="entry name" value="TRNA (CYTIDINE(32)_GUANOSINE(34)-2'-O)-METHYLTRANSFERASE-RELATED"/>
    <property type="match status" value="1"/>
</dbReference>
<dbReference type="EMBL" id="HBIA01008572">
    <property type="protein sequence ID" value="CAE0232586.1"/>
    <property type="molecule type" value="Transcribed_RNA"/>
</dbReference>
<accession>A0A7S3CMU0</accession>